<dbReference type="GO" id="GO:0015074">
    <property type="term" value="P:DNA integration"/>
    <property type="evidence" value="ECO:0007669"/>
    <property type="project" value="UniProtKB-KW"/>
</dbReference>
<dbReference type="AlphaFoldDB" id="F9UCZ7"/>
<gene>
    <name evidence="6" type="ORF">ThimaDRAFT_2799</name>
</gene>
<proteinExistence type="inferred from homology"/>
<dbReference type="InterPro" id="IPR011010">
    <property type="entry name" value="DNA_brk_join_enz"/>
</dbReference>
<dbReference type="PANTHER" id="PTHR30629:SF2">
    <property type="entry name" value="PROPHAGE INTEGRASE INTS-RELATED"/>
    <property type="match status" value="1"/>
</dbReference>
<dbReference type="SUPFAM" id="SSF56349">
    <property type="entry name" value="DNA breaking-rejoining enzymes"/>
    <property type="match status" value="1"/>
</dbReference>
<feature type="domain" description="Tyr recombinase" evidence="5">
    <location>
        <begin position="1"/>
        <end position="162"/>
    </location>
</feature>
<evidence type="ECO:0000256" key="2">
    <source>
        <dbReference type="ARBA" id="ARBA00022908"/>
    </source>
</evidence>
<evidence type="ECO:0000256" key="4">
    <source>
        <dbReference type="SAM" id="MobiDB-lite"/>
    </source>
</evidence>
<dbReference type="GO" id="GO:0003677">
    <property type="term" value="F:DNA binding"/>
    <property type="evidence" value="ECO:0007669"/>
    <property type="project" value="InterPro"/>
</dbReference>
<dbReference type="EMBL" id="AFWV01000009">
    <property type="protein sequence ID" value="EGV17741.1"/>
    <property type="molecule type" value="Genomic_DNA"/>
</dbReference>
<evidence type="ECO:0000256" key="1">
    <source>
        <dbReference type="ARBA" id="ARBA00008857"/>
    </source>
</evidence>
<dbReference type="eggNOG" id="COG0582">
    <property type="taxonomic scope" value="Bacteria"/>
</dbReference>
<evidence type="ECO:0000259" key="5">
    <source>
        <dbReference type="PROSITE" id="PS51898"/>
    </source>
</evidence>
<dbReference type="RefSeq" id="WP_007193672.1">
    <property type="nucleotide sequence ID" value="NZ_AFWV01000009.1"/>
</dbReference>
<protein>
    <submittedName>
        <fullName evidence="6">Integrase family protein</fullName>
    </submittedName>
</protein>
<dbReference type="GO" id="GO:0006310">
    <property type="term" value="P:DNA recombination"/>
    <property type="evidence" value="ECO:0007669"/>
    <property type="project" value="UniProtKB-KW"/>
</dbReference>
<dbReference type="PROSITE" id="PS51898">
    <property type="entry name" value="TYR_RECOMBINASE"/>
    <property type="match status" value="1"/>
</dbReference>
<evidence type="ECO:0000256" key="3">
    <source>
        <dbReference type="ARBA" id="ARBA00023172"/>
    </source>
</evidence>
<dbReference type="InterPro" id="IPR050808">
    <property type="entry name" value="Phage_Integrase"/>
</dbReference>
<dbReference type="InterPro" id="IPR013762">
    <property type="entry name" value="Integrase-like_cat_sf"/>
</dbReference>
<reference evidence="6 7" key="1">
    <citation type="submission" date="2011-06" db="EMBL/GenBank/DDBJ databases">
        <title>The draft genome of Thiocapsa marina 5811.</title>
        <authorList>
            <consortium name="US DOE Joint Genome Institute (JGI-PGF)"/>
            <person name="Lucas S."/>
            <person name="Han J."/>
            <person name="Cheng J.-F."/>
            <person name="Goodwin L."/>
            <person name="Pitluck S."/>
            <person name="Peters L."/>
            <person name="Land M.L."/>
            <person name="Hauser L."/>
            <person name="Vogl K."/>
            <person name="Liu Z."/>
            <person name="Imhoff J."/>
            <person name="Thiel V."/>
            <person name="Frigaard N.-U."/>
            <person name="Bryant D."/>
            <person name="Woyke T.J."/>
        </authorList>
    </citation>
    <scope>NUCLEOTIDE SEQUENCE [LARGE SCALE GENOMIC DNA]</scope>
    <source>
        <strain evidence="6 7">5811</strain>
    </source>
</reference>
<dbReference type="PANTHER" id="PTHR30629">
    <property type="entry name" value="PROPHAGE INTEGRASE"/>
    <property type="match status" value="1"/>
</dbReference>
<dbReference type="STRING" id="768671.ThimaDRAFT_2799"/>
<keyword evidence="3" id="KW-0233">DNA recombination</keyword>
<evidence type="ECO:0000313" key="6">
    <source>
        <dbReference type="EMBL" id="EGV17741.1"/>
    </source>
</evidence>
<evidence type="ECO:0000313" key="7">
    <source>
        <dbReference type="Proteomes" id="UP000005459"/>
    </source>
</evidence>
<sequence length="202" mass="22164">METTQAWPSPRERALFTLLFFTGLRISEATGLHWCDVDLDRGRVTLHDPKGRQTVTLPLARQAVDALKDLERQTEWVFPAVKRTGEVASMGYPSSGVSGRHTAESGVEWSPHDLRRTFISVGESIGVPSAAVRRLTNHVVDRRDAHDGHIDFDADDLAPHVQRVADALEGLASGTRGDVVTLRPNTDRPTEQPGDAALQSRG</sequence>
<dbReference type="Pfam" id="PF00589">
    <property type="entry name" value="Phage_integrase"/>
    <property type="match status" value="1"/>
</dbReference>
<organism evidence="6 7">
    <name type="scientific">Thiocapsa marina 5811</name>
    <dbReference type="NCBI Taxonomy" id="768671"/>
    <lineage>
        <taxon>Bacteria</taxon>
        <taxon>Pseudomonadati</taxon>
        <taxon>Pseudomonadota</taxon>
        <taxon>Gammaproteobacteria</taxon>
        <taxon>Chromatiales</taxon>
        <taxon>Chromatiaceae</taxon>
        <taxon>Thiocapsa</taxon>
    </lineage>
</organism>
<dbReference type="Gene3D" id="1.10.443.10">
    <property type="entry name" value="Intergrase catalytic core"/>
    <property type="match status" value="1"/>
</dbReference>
<dbReference type="InterPro" id="IPR002104">
    <property type="entry name" value="Integrase_catalytic"/>
</dbReference>
<dbReference type="Proteomes" id="UP000005459">
    <property type="component" value="Unassembled WGS sequence"/>
</dbReference>
<comment type="similarity">
    <text evidence="1">Belongs to the 'phage' integrase family.</text>
</comment>
<dbReference type="OrthoDB" id="9795573at2"/>
<feature type="region of interest" description="Disordered" evidence="4">
    <location>
        <begin position="175"/>
        <end position="202"/>
    </location>
</feature>
<keyword evidence="7" id="KW-1185">Reference proteome</keyword>
<keyword evidence="2" id="KW-0229">DNA integration</keyword>
<accession>F9UCZ7</accession>
<name>F9UCZ7_9GAMM</name>